<protein>
    <submittedName>
        <fullName evidence="3">Uncharacterized protein</fullName>
    </submittedName>
</protein>
<feature type="region of interest" description="Disordered" evidence="1">
    <location>
        <begin position="154"/>
        <end position="236"/>
    </location>
</feature>
<evidence type="ECO:0000313" key="2">
    <source>
        <dbReference type="Proteomes" id="UP000887566"/>
    </source>
</evidence>
<dbReference type="Proteomes" id="UP000887566">
    <property type="component" value="Unplaced"/>
</dbReference>
<reference evidence="3" key="1">
    <citation type="submission" date="2022-11" db="UniProtKB">
        <authorList>
            <consortium name="WormBaseParasite"/>
        </authorList>
    </citation>
    <scope>IDENTIFICATION</scope>
</reference>
<feature type="compositionally biased region" description="Basic and acidic residues" evidence="1">
    <location>
        <begin position="7"/>
        <end position="18"/>
    </location>
</feature>
<feature type="compositionally biased region" description="Low complexity" evidence="1">
    <location>
        <begin position="165"/>
        <end position="175"/>
    </location>
</feature>
<accession>A0A914WUV8</accession>
<dbReference type="AlphaFoldDB" id="A0A914WUV8"/>
<name>A0A914WUV8_9BILA</name>
<dbReference type="WBParaSite" id="PSAMB.scaffold5343size11978.g26410.t1">
    <property type="protein sequence ID" value="PSAMB.scaffold5343size11978.g26410.t1"/>
    <property type="gene ID" value="PSAMB.scaffold5343size11978.g26410"/>
</dbReference>
<evidence type="ECO:0000256" key="1">
    <source>
        <dbReference type="SAM" id="MobiDB-lite"/>
    </source>
</evidence>
<organism evidence="2 3">
    <name type="scientific">Plectus sambesii</name>
    <dbReference type="NCBI Taxonomy" id="2011161"/>
    <lineage>
        <taxon>Eukaryota</taxon>
        <taxon>Metazoa</taxon>
        <taxon>Ecdysozoa</taxon>
        <taxon>Nematoda</taxon>
        <taxon>Chromadorea</taxon>
        <taxon>Plectida</taxon>
        <taxon>Plectina</taxon>
        <taxon>Plectoidea</taxon>
        <taxon>Plectidae</taxon>
        <taxon>Plectus</taxon>
    </lineage>
</organism>
<sequence>MRPLGGLERDLREAHGGERLPPLPTAKVRHAVPYAQHVIGVEQTHRTGLELKYLLQQTGAHRAARQVNEIRLRQRISNDDLNEQLQIGMAEVGGRVTGRKMMQGYLRAEGVTGLNNAIKLANDLGMTTRGAESLPALSPVGPVRKQYGHQRLVAEASARNHIRRSNSTSSRTTTTLVALEQEQEEEEQKQEEEQEQEQEKEEQEQEQEQKERRQGRRKLPSPGSVRPRGIHQDWGGLVDPFPFDIMLAHRIRQHKTLCPHRRERTVEVRLVPTVVYRAALVNQK</sequence>
<proteinExistence type="predicted"/>
<keyword evidence="2" id="KW-1185">Reference proteome</keyword>
<feature type="compositionally biased region" description="Acidic residues" evidence="1">
    <location>
        <begin position="181"/>
        <end position="206"/>
    </location>
</feature>
<evidence type="ECO:0000313" key="3">
    <source>
        <dbReference type="WBParaSite" id="PSAMB.scaffold5343size11978.g26410.t1"/>
    </source>
</evidence>
<feature type="region of interest" description="Disordered" evidence="1">
    <location>
        <begin position="1"/>
        <end position="24"/>
    </location>
</feature>